<feature type="domain" description="HTH araC/xylS-type" evidence="5">
    <location>
        <begin position="190"/>
        <end position="288"/>
    </location>
</feature>
<dbReference type="InterPro" id="IPR020449">
    <property type="entry name" value="Tscrpt_reg_AraC-type_HTH"/>
</dbReference>
<keyword evidence="4" id="KW-0804">Transcription</keyword>
<proteinExistence type="predicted"/>
<dbReference type="Gene3D" id="1.10.10.60">
    <property type="entry name" value="Homeodomain-like"/>
    <property type="match status" value="1"/>
</dbReference>
<reference evidence="6 7" key="1">
    <citation type="journal article" date="2022" name="Int. J. Syst. Evol. Microbiol.">
        <title>Noviherbaspirillum aridicola sp. nov., isolated from an arid soil in Pakistan.</title>
        <authorList>
            <person name="Khan I.U."/>
            <person name="Saqib M."/>
            <person name="Amin A."/>
            <person name="Hussain F."/>
            <person name="Li L."/>
            <person name="Liu Y.H."/>
            <person name="Fang B.Z."/>
            <person name="Ahmed I."/>
            <person name="Li W.J."/>
        </authorList>
    </citation>
    <scope>NUCLEOTIDE SEQUENCE [LARGE SCALE GENOMIC DNA]</scope>
    <source>
        <strain evidence="6 7">NCCP-691</strain>
    </source>
</reference>
<dbReference type="SUPFAM" id="SSF46689">
    <property type="entry name" value="Homeodomain-like"/>
    <property type="match status" value="1"/>
</dbReference>
<dbReference type="SMART" id="SM00342">
    <property type="entry name" value="HTH_ARAC"/>
    <property type="match status" value="1"/>
</dbReference>
<dbReference type="InterPro" id="IPR003313">
    <property type="entry name" value="AraC-bd"/>
</dbReference>
<keyword evidence="7" id="KW-1185">Reference proteome</keyword>
<dbReference type="EMBL" id="BPMK01000002">
    <property type="protein sequence ID" value="GIZ50569.1"/>
    <property type="molecule type" value="Genomic_DNA"/>
</dbReference>
<dbReference type="SUPFAM" id="SSF51215">
    <property type="entry name" value="Regulatory protein AraC"/>
    <property type="match status" value="1"/>
</dbReference>
<evidence type="ECO:0000313" key="6">
    <source>
        <dbReference type="EMBL" id="GIZ50569.1"/>
    </source>
</evidence>
<comment type="caution">
    <text evidence="6">The sequence shown here is derived from an EMBL/GenBank/DDBJ whole genome shotgun (WGS) entry which is preliminary data.</text>
</comment>
<dbReference type="Gene3D" id="2.60.120.10">
    <property type="entry name" value="Jelly Rolls"/>
    <property type="match status" value="1"/>
</dbReference>
<dbReference type="PRINTS" id="PR00032">
    <property type="entry name" value="HTHARAC"/>
</dbReference>
<evidence type="ECO:0000256" key="1">
    <source>
        <dbReference type="ARBA" id="ARBA00023015"/>
    </source>
</evidence>
<evidence type="ECO:0000313" key="7">
    <source>
        <dbReference type="Proteomes" id="UP000887222"/>
    </source>
</evidence>
<dbReference type="InterPro" id="IPR014710">
    <property type="entry name" value="RmlC-like_jellyroll"/>
</dbReference>
<evidence type="ECO:0000256" key="2">
    <source>
        <dbReference type="ARBA" id="ARBA00023125"/>
    </source>
</evidence>
<dbReference type="PROSITE" id="PS01124">
    <property type="entry name" value="HTH_ARAC_FAMILY_2"/>
    <property type="match status" value="1"/>
</dbReference>
<dbReference type="InterPro" id="IPR018060">
    <property type="entry name" value="HTH_AraC"/>
</dbReference>
<protein>
    <submittedName>
        <fullName evidence="6">AraC family transcriptional regulator</fullName>
    </submittedName>
</protein>
<dbReference type="CDD" id="cd06999">
    <property type="entry name" value="cupin_HpaA-like_N"/>
    <property type="match status" value="1"/>
</dbReference>
<dbReference type="Pfam" id="PF02311">
    <property type="entry name" value="AraC_binding"/>
    <property type="match status" value="1"/>
</dbReference>
<accession>A0ABQ4Q1D5</accession>
<keyword evidence="3" id="KW-0010">Activator</keyword>
<organism evidence="6 7">
    <name type="scientific">Noviherbaspirillum aridicola</name>
    <dbReference type="NCBI Taxonomy" id="2849687"/>
    <lineage>
        <taxon>Bacteria</taxon>
        <taxon>Pseudomonadati</taxon>
        <taxon>Pseudomonadota</taxon>
        <taxon>Betaproteobacteria</taxon>
        <taxon>Burkholderiales</taxon>
        <taxon>Oxalobacteraceae</taxon>
        <taxon>Noviherbaspirillum</taxon>
    </lineage>
</organism>
<dbReference type="Proteomes" id="UP000887222">
    <property type="component" value="Unassembled WGS sequence"/>
</dbReference>
<sequence>MNRSPAVPTYKLYGELDAWPAADMVHWESIAERSRLHNWHINPHRHVGLFQLLCLDEGEAAVQIDDSRHAMRGGQVLAVPPSCIHGFDFDRDAIGSVITIALPLAQKLLAPIDGGLLRLARPTFHTFADDPAGAHLQQLFGAFAHEYRSRQPFRNALMETLLAALLIGLSRPLAAHAESHAGQRGGSSFARFCALVEQWHAKHYPVTRYAAELGITAAHLNLLCRQAAGRSALEMIHERLLLEAKRSLVYSSMSIAEVSYAIGFADPAYFTRFFKQRAGVGPREFRRAAELHIAAA</sequence>
<dbReference type="InterPro" id="IPR037923">
    <property type="entry name" value="HTH-like"/>
</dbReference>
<keyword evidence="1" id="KW-0805">Transcription regulation</keyword>
<dbReference type="InterPro" id="IPR047264">
    <property type="entry name" value="Cupin_HpaA-like_N"/>
</dbReference>
<dbReference type="Pfam" id="PF12833">
    <property type="entry name" value="HTH_18"/>
    <property type="match status" value="1"/>
</dbReference>
<gene>
    <name evidence="6" type="ORF">NCCP691_05830</name>
</gene>
<evidence type="ECO:0000256" key="3">
    <source>
        <dbReference type="ARBA" id="ARBA00023159"/>
    </source>
</evidence>
<dbReference type="PANTHER" id="PTHR43280:SF32">
    <property type="entry name" value="TRANSCRIPTIONAL REGULATORY PROTEIN"/>
    <property type="match status" value="1"/>
</dbReference>
<dbReference type="RefSeq" id="WP_220806741.1">
    <property type="nucleotide sequence ID" value="NZ_BPMK01000002.1"/>
</dbReference>
<evidence type="ECO:0000259" key="5">
    <source>
        <dbReference type="PROSITE" id="PS01124"/>
    </source>
</evidence>
<dbReference type="InterPro" id="IPR009057">
    <property type="entry name" value="Homeodomain-like_sf"/>
</dbReference>
<evidence type="ECO:0000256" key="4">
    <source>
        <dbReference type="ARBA" id="ARBA00023163"/>
    </source>
</evidence>
<dbReference type="PANTHER" id="PTHR43280">
    <property type="entry name" value="ARAC-FAMILY TRANSCRIPTIONAL REGULATOR"/>
    <property type="match status" value="1"/>
</dbReference>
<name>A0ABQ4Q1D5_9BURK</name>
<keyword evidence="2" id="KW-0238">DNA-binding</keyword>